<reference evidence="2" key="1">
    <citation type="submission" date="2020-02" db="EMBL/GenBank/DDBJ databases">
        <authorList>
            <person name="Meier V. D."/>
        </authorList>
    </citation>
    <scope>NUCLEOTIDE SEQUENCE</scope>
    <source>
        <strain evidence="2">AVDCRST_MAG64</strain>
    </source>
</reference>
<evidence type="ECO:0000256" key="1">
    <source>
        <dbReference type="SAM" id="MobiDB-lite"/>
    </source>
</evidence>
<feature type="non-terminal residue" evidence="2">
    <location>
        <position position="87"/>
    </location>
</feature>
<feature type="region of interest" description="Disordered" evidence="1">
    <location>
        <begin position="1"/>
        <end position="26"/>
    </location>
</feature>
<proteinExistence type="predicted"/>
<dbReference type="EMBL" id="CADCUQ010000677">
    <property type="protein sequence ID" value="CAA9422477.1"/>
    <property type="molecule type" value="Genomic_DNA"/>
</dbReference>
<dbReference type="AlphaFoldDB" id="A0A6J4PXQ2"/>
<feature type="region of interest" description="Disordered" evidence="1">
    <location>
        <begin position="44"/>
        <end position="87"/>
    </location>
</feature>
<evidence type="ECO:0000313" key="2">
    <source>
        <dbReference type="EMBL" id="CAA9422477.1"/>
    </source>
</evidence>
<feature type="non-terminal residue" evidence="2">
    <location>
        <position position="1"/>
    </location>
</feature>
<protein>
    <submittedName>
        <fullName evidence="2">Proton/glutamate symporter @ Sodium/glutamate symporter</fullName>
    </submittedName>
</protein>
<organism evidence="2">
    <name type="scientific">uncultured Phycisphaerae bacterium</name>
    <dbReference type="NCBI Taxonomy" id="904963"/>
    <lineage>
        <taxon>Bacteria</taxon>
        <taxon>Pseudomonadati</taxon>
        <taxon>Planctomycetota</taxon>
        <taxon>Phycisphaerae</taxon>
        <taxon>environmental samples</taxon>
    </lineage>
</organism>
<accession>A0A6J4PXQ2</accession>
<sequence length="87" mass="9624">DRRNAGQGSRPAMADADRLPGRPGCRARRQCRWRGRRALGRDRDHLCHRPDRPDLPAPAVHAGDPPAVLGAGGRHCRDGRCSRSQTR</sequence>
<feature type="compositionally biased region" description="Basic and acidic residues" evidence="1">
    <location>
        <begin position="44"/>
        <end position="54"/>
    </location>
</feature>
<name>A0A6J4PXQ2_9BACT</name>
<gene>
    <name evidence="2" type="ORF">AVDCRST_MAG64-2974</name>
</gene>